<proteinExistence type="predicted"/>
<evidence type="ECO:0000256" key="1">
    <source>
        <dbReference type="SAM" id="Coils"/>
    </source>
</evidence>
<reference evidence="2" key="1">
    <citation type="submission" date="2022-10" db="EMBL/GenBank/DDBJ databases">
        <authorList>
            <person name="Wei X."/>
        </authorList>
    </citation>
    <scope>NUCLEOTIDE SEQUENCE</scope>
    <source>
        <strain evidence="2">SD2</strain>
    </source>
</reference>
<dbReference type="EMBL" id="CP107525">
    <property type="protein sequence ID" value="UZW64265.1"/>
    <property type="molecule type" value="Genomic_DNA"/>
</dbReference>
<keyword evidence="1" id="KW-0175">Coiled coil</keyword>
<dbReference type="NCBIfam" id="NF045976">
    <property type="entry name" value="MAG1360_fam"/>
    <property type="match status" value="1"/>
</dbReference>
<dbReference type="RefSeq" id="WP_154221728.1">
    <property type="nucleotide sequence ID" value="NZ_CP034544.1"/>
</dbReference>
<evidence type="ECO:0000313" key="3">
    <source>
        <dbReference type="Proteomes" id="UP001164481"/>
    </source>
</evidence>
<reference evidence="2" key="2">
    <citation type="submission" date="2022-11" db="EMBL/GenBank/DDBJ databases">
        <title>complete genomes of mycoplasma synoviae ZX313 strain and SD2 strain.</title>
        <authorList>
            <person name="Zhong Q."/>
        </authorList>
    </citation>
    <scope>NUCLEOTIDE SEQUENCE</scope>
    <source>
        <strain evidence="2">SD2</strain>
    </source>
</reference>
<gene>
    <name evidence="2" type="ORF">OIE46_02705</name>
</gene>
<dbReference type="Proteomes" id="UP001164481">
    <property type="component" value="Chromosome"/>
</dbReference>
<organism evidence="2 3">
    <name type="scientific">Mycoplasmopsis synoviae</name>
    <name type="common">Mycoplasma synoviae</name>
    <dbReference type="NCBI Taxonomy" id="2109"/>
    <lineage>
        <taxon>Bacteria</taxon>
        <taxon>Bacillati</taxon>
        <taxon>Mycoplasmatota</taxon>
        <taxon>Mycoplasmoidales</taxon>
        <taxon>Metamycoplasmataceae</taxon>
        <taxon>Mycoplasmopsis</taxon>
    </lineage>
</organism>
<sequence>MKQNKEIKIITIENFFSNNLAKNNIFIPYFEVIKNLQTVIYTDNYNQKSLMNYLNKFNYSKNTIVSFYDYQNKKSNNIVSIDKNKIKKYIEIWNLAKKEDIFSKNKNILLFLSNKVLKLLNNTENEKLENFFSFNKVKNNILKNQFCQVCHEFIGPLTNIFKDIKLKYKEFNSSIKNLENNFDYKLHLYNFWNTLISANEELVKTYFKLYEKIESLIESYTSENNIFLLKEQQKEVNKNKRKKEYLEYLQNNSPESLQNKINIKTKEYDLDFYSKYKDDILISNYKYINFIKEKIKKEIAVLKIKRKLLLLKNREEILNIKIEILIKKKIIKTFSYYKNKLNYLFESELASLHKQLNNEGNIFAAKNLIEKDKKHKKQESLFYLNRLINYEFVLDINEYLEISENRKIQINEKLKNLEKDITNLKNKIFSKYFPDNFKISKHNLEQDEEKTKAELQWLKDQNEKIATKLNANKQKDFDEFLRYFRYTEKVLGVEKHIFENTSKKYNLFLDSKEKEFEKYIKEFNNNFFSLFFVKELNNLFHNLKFPGFKITKDKLNIFFTTFKLNKLIKNNNFEYKDLIDVFNSSNEDFLIKTKFLTSYIEGKKIIFIDLLEFSPEMNWNLYIEKIQSYSELFKINTVLITSNLDILKNFGDQIHFFINNSFLEGGDKNEIFRRPINPIVKEILKGSNHKFEMLTNYKSWSANKMIDISTTKKHYIFSTITDFQKWTHQIVEHEDNSLKSFRKNKPENIKASSKEQLNIPSIFNDKTILLPKVKTNILNLEEPSEMVKELQEDLQSEMFFVEDELENNS</sequence>
<protein>
    <submittedName>
        <fullName evidence="2">Uncharacterized protein</fullName>
    </submittedName>
</protein>
<dbReference type="AlphaFoldDB" id="A0AAX3F1U9"/>
<feature type="coiled-coil region" evidence="1">
    <location>
        <begin position="400"/>
        <end position="461"/>
    </location>
</feature>
<name>A0AAX3F1U9_MYCSY</name>
<evidence type="ECO:0000313" key="2">
    <source>
        <dbReference type="EMBL" id="UZW64265.1"/>
    </source>
</evidence>
<accession>A0AAX3F1U9</accession>